<dbReference type="GO" id="GO:0035591">
    <property type="term" value="F:signaling adaptor activity"/>
    <property type="evidence" value="ECO:0007669"/>
    <property type="project" value="TreeGrafter"/>
</dbReference>
<accession>A0A9P5X3M9</accession>
<dbReference type="InterPro" id="IPR049567">
    <property type="entry name" value="WDR59-like"/>
</dbReference>
<dbReference type="PANTHER" id="PTHR46170">
    <property type="entry name" value="GATOR COMPLEX PROTEIN WDR59"/>
    <property type="match status" value="1"/>
</dbReference>
<feature type="compositionally biased region" description="Polar residues" evidence="1">
    <location>
        <begin position="63"/>
        <end position="77"/>
    </location>
</feature>
<dbReference type="Proteomes" id="UP000807342">
    <property type="component" value="Unassembled WGS sequence"/>
</dbReference>
<feature type="compositionally biased region" description="Gly residues" evidence="1">
    <location>
        <begin position="21"/>
        <end position="38"/>
    </location>
</feature>
<dbReference type="GO" id="GO:0035859">
    <property type="term" value="C:Seh1-associated complex"/>
    <property type="evidence" value="ECO:0007669"/>
    <property type="project" value="TreeGrafter"/>
</dbReference>
<name>A0A9P5X3M9_9AGAR</name>
<comment type="caution">
    <text evidence="2">The sequence shown here is derived from an EMBL/GenBank/DDBJ whole genome shotgun (WGS) entry which is preliminary data.</text>
</comment>
<gene>
    <name evidence="2" type="ORF">P691DRAFT_810332</name>
</gene>
<dbReference type="EMBL" id="MU151595">
    <property type="protein sequence ID" value="KAF9442625.1"/>
    <property type="molecule type" value="Genomic_DNA"/>
</dbReference>
<keyword evidence="3" id="KW-1185">Reference proteome</keyword>
<feature type="region of interest" description="Disordered" evidence="1">
    <location>
        <begin position="13"/>
        <end position="42"/>
    </location>
</feature>
<reference evidence="2" key="1">
    <citation type="submission" date="2020-11" db="EMBL/GenBank/DDBJ databases">
        <authorList>
            <consortium name="DOE Joint Genome Institute"/>
            <person name="Ahrendt S."/>
            <person name="Riley R."/>
            <person name="Andreopoulos W."/>
            <person name="Labutti K."/>
            <person name="Pangilinan J."/>
            <person name="Ruiz-Duenas F.J."/>
            <person name="Barrasa J.M."/>
            <person name="Sanchez-Garcia M."/>
            <person name="Camarero S."/>
            <person name="Miyauchi S."/>
            <person name="Serrano A."/>
            <person name="Linde D."/>
            <person name="Babiker R."/>
            <person name="Drula E."/>
            <person name="Ayuso-Fernandez I."/>
            <person name="Pacheco R."/>
            <person name="Padilla G."/>
            <person name="Ferreira P."/>
            <person name="Barriuso J."/>
            <person name="Kellner H."/>
            <person name="Castanera R."/>
            <person name="Alfaro M."/>
            <person name="Ramirez L."/>
            <person name="Pisabarro A.G."/>
            <person name="Kuo A."/>
            <person name="Tritt A."/>
            <person name="Lipzen A."/>
            <person name="He G."/>
            <person name="Yan M."/>
            <person name="Ng V."/>
            <person name="Cullen D."/>
            <person name="Martin F."/>
            <person name="Rosso M.-N."/>
            <person name="Henrissat B."/>
            <person name="Hibbett D."/>
            <person name="Martinez A.T."/>
            <person name="Grigoriev I.V."/>
        </authorList>
    </citation>
    <scope>NUCLEOTIDE SEQUENCE</scope>
    <source>
        <strain evidence="2">MF-IS2</strain>
    </source>
</reference>
<organism evidence="2 3">
    <name type="scientific">Macrolepiota fuliginosa MF-IS2</name>
    <dbReference type="NCBI Taxonomy" id="1400762"/>
    <lineage>
        <taxon>Eukaryota</taxon>
        <taxon>Fungi</taxon>
        <taxon>Dikarya</taxon>
        <taxon>Basidiomycota</taxon>
        <taxon>Agaricomycotina</taxon>
        <taxon>Agaricomycetes</taxon>
        <taxon>Agaricomycetidae</taxon>
        <taxon>Agaricales</taxon>
        <taxon>Agaricineae</taxon>
        <taxon>Agaricaceae</taxon>
        <taxon>Macrolepiota</taxon>
    </lineage>
</organism>
<evidence type="ECO:0000313" key="2">
    <source>
        <dbReference type="EMBL" id="KAF9442625.1"/>
    </source>
</evidence>
<evidence type="ECO:0000256" key="1">
    <source>
        <dbReference type="SAM" id="MobiDB-lite"/>
    </source>
</evidence>
<proteinExistence type="predicted"/>
<sequence length="199" mass="21500">MCRCWTVAPLQRGPGARTLSGGVGGSGSGSGGGPGPGSGVLFSSARHTAAIAPAGMVKRPANSRWTNSNQSKLSDVSTGGKHTVAFDPPEDDEKPKPVFTHDFVRQLVAHVRVYAELLFRWQMHDKRIQLLKTVNKRNHVKEENKGVHHQIGIVQTCTHCGHPLYDNSLECHACHVPRTMALCSICRLPVKGPSVSARI</sequence>
<feature type="region of interest" description="Disordered" evidence="1">
    <location>
        <begin position="54"/>
        <end position="80"/>
    </location>
</feature>
<dbReference type="PANTHER" id="PTHR46170:SF1">
    <property type="entry name" value="GATOR COMPLEX PROTEIN WDR59"/>
    <property type="match status" value="1"/>
</dbReference>
<dbReference type="GO" id="GO:1904263">
    <property type="term" value="P:positive regulation of TORC1 signaling"/>
    <property type="evidence" value="ECO:0007669"/>
    <property type="project" value="TreeGrafter"/>
</dbReference>
<evidence type="ECO:0000313" key="3">
    <source>
        <dbReference type="Proteomes" id="UP000807342"/>
    </source>
</evidence>
<dbReference type="GO" id="GO:0005774">
    <property type="term" value="C:vacuolar membrane"/>
    <property type="evidence" value="ECO:0007669"/>
    <property type="project" value="TreeGrafter"/>
</dbReference>
<dbReference type="OrthoDB" id="311712at2759"/>
<dbReference type="AlphaFoldDB" id="A0A9P5X3M9"/>
<dbReference type="GO" id="GO:0034198">
    <property type="term" value="P:cellular response to amino acid starvation"/>
    <property type="evidence" value="ECO:0007669"/>
    <property type="project" value="TreeGrafter"/>
</dbReference>
<protein>
    <submittedName>
        <fullName evidence="2">Uncharacterized protein</fullName>
    </submittedName>
</protein>